<evidence type="ECO:0000313" key="9">
    <source>
        <dbReference type="Proteomes" id="UP000195514"/>
    </source>
</evidence>
<dbReference type="PROSITE" id="PS00716">
    <property type="entry name" value="SIGMA70_2"/>
    <property type="match status" value="1"/>
</dbReference>
<gene>
    <name evidence="8" type="primary">sigA</name>
    <name evidence="8" type="ORF">CFX1CAM_1183</name>
</gene>
<comment type="similarity">
    <text evidence="5">Belongs to the sigma-70 factor family.</text>
</comment>
<dbReference type="Pfam" id="PF04539">
    <property type="entry name" value="Sigma70_r3"/>
    <property type="match status" value="1"/>
</dbReference>
<dbReference type="Gene3D" id="1.10.10.10">
    <property type="entry name" value="Winged helix-like DNA-binding domain superfamily/Winged helix DNA-binding domain"/>
    <property type="match status" value="2"/>
</dbReference>
<sequence length="341" mass="39753">MTNINYSDDAVMASQYPLFDDEQLEDLDMIYEENVSDHSGITSDDSVSLYLNEMSRVPLLTREEEITLAKKMEIGRHARQTMIDADGNLENLEEIQDMIREGKEAREYLIKANIRLVVSIAKKYRRYGSSFLDLIQAGNVGLIRAVDKFDYTRGNRFSTYATWWIRRSVLRFLNQKERTIRLPNYLSNRLRKVRTVTRDLSQELGRQPTLEEISEHVDQDVEELRQLIHYARLPVSLDEPVGEEGESELINFVENENAVLPFNSVQQRLLEEDISNALSELSDREASIIKLRFGLEGNRSHTLKELGEIFGVTRERIRQIQQKALRKLRSPQNQSRLRNYL</sequence>
<dbReference type="PROSITE" id="PS00715">
    <property type="entry name" value="SIGMA70_1"/>
    <property type="match status" value="1"/>
</dbReference>
<dbReference type="SUPFAM" id="SSF88659">
    <property type="entry name" value="Sigma3 and sigma4 domains of RNA polymerase sigma factors"/>
    <property type="match status" value="2"/>
</dbReference>
<dbReference type="InterPro" id="IPR014284">
    <property type="entry name" value="RNA_pol_sigma-70_dom"/>
</dbReference>
<evidence type="ECO:0000259" key="6">
    <source>
        <dbReference type="PROSITE" id="PS00715"/>
    </source>
</evidence>
<organism evidence="8 9">
    <name type="scientific">Candidatus Brevifilum fermentans</name>
    <dbReference type="NCBI Taxonomy" id="1986204"/>
    <lineage>
        <taxon>Bacteria</taxon>
        <taxon>Bacillati</taxon>
        <taxon>Chloroflexota</taxon>
        <taxon>Anaerolineae</taxon>
        <taxon>Anaerolineales</taxon>
        <taxon>Anaerolineaceae</taxon>
        <taxon>Candidatus Brevifilum</taxon>
    </lineage>
</organism>
<proteinExistence type="inferred from homology"/>
<evidence type="ECO:0000313" key="8">
    <source>
        <dbReference type="EMBL" id="SMX54248.1"/>
    </source>
</evidence>
<dbReference type="InterPro" id="IPR036388">
    <property type="entry name" value="WH-like_DNA-bd_sf"/>
</dbReference>
<dbReference type="GO" id="GO:0006352">
    <property type="term" value="P:DNA-templated transcription initiation"/>
    <property type="evidence" value="ECO:0007669"/>
    <property type="project" value="InterPro"/>
</dbReference>
<keyword evidence="3 5" id="KW-0238">DNA-binding</keyword>
<dbReference type="InterPro" id="IPR000943">
    <property type="entry name" value="RNA_pol_sigma70"/>
</dbReference>
<dbReference type="KEGG" id="abat:CFX1CAM_1183"/>
<evidence type="ECO:0000256" key="4">
    <source>
        <dbReference type="ARBA" id="ARBA00023163"/>
    </source>
</evidence>
<evidence type="ECO:0000256" key="2">
    <source>
        <dbReference type="ARBA" id="ARBA00023082"/>
    </source>
</evidence>
<dbReference type="Pfam" id="PF04545">
    <property type="entry name" value="Sigma70_r4"/>
    <property type="match status" value="1"/>
</dbReference>
<comment type="function">
    <text evidence="5">Sigma factors are initiation factors that promote the attachment of RNA polymerase to specific initiation sites and are then released.</text>
</comment>
<dbReference type="AlphaFoldDB" id="A0A1Y6K5T4"/>
<evidence type="ECO:0000259" key="7">
    <source>
        <dbReference type="PROSITE" id="PS00716"/>
    </source>
</evidence>
<feature type="domain" description="RNA polymerase sigma-70" evidence="6">
    <location>
        <begin position="133"/>
        <end position="146"/>
    </location>
</feature>
<dbReference type="InterPro" id="IPR050239">
    <property type="entry name" value="Sigma-70_RNA_pol_init_factors"/>
</dbReference>
<dbReference type="OrthoDB" id="147018at2"/>
<reference evidence="9" key="1">
    <citation type="submission" date="2017-05" db="EMBL/GenBank/DDBJ databases">
        <authorList>
            <person name="Kirkegaard R."/>
            <person name="Mcilroy J S."/>
        </authorList>
    </citation>
    <scope>NUCLEOTIDE SEQUENCE [LARGE SCALE GENOMIC DNA]</scope>
</reference>
<dbReference type="InterPro" id="IPR007630">
    <property type="entry name" value="RNA_pol_sigma70_r4"/>
</dbReference>
<dbReference type="InterPro" id="IPR007624">
    <property type="entry name" value="RNA_pol_sigma70_r3"/>
</dbReference>
<dbReference type="RefSeq" id="WP_087862109.1">
    <property type="nucleotide sequence ID" value="NZ_LT859958.1"/>
</dbReference>
<dbReference type="PANTHER" id="PTHR30603:SF47">
    <property type="entry name" value="RNA POLYMERASE SIGMA FACTOR SIGD, CHLOROPLASTIC"/>
    <property type="match status" value="1"/>
</dbReference>
<dbReference type="InterPro" id="IPR013324">
    <property type="entry name" value="RNA_pol_sigma_r3/r4-like"/>
</dbReference>
<feature type="domain" description="RNA polymerase sigma-70" evidence="7">
    <location>
        <begin position="302"/>
        <end position="328"/>
    </location>
</feature>
<dbReference type="EMBL" id="LT859958">
    <property type="protein sequence ID" value="SMX54248.1"/>
    <property type="molecule type" value="Genomic_DNA"/>
</dbReference>
<dbReference type="Proteomes" id="UP000195514">
    <property type="component" value="Chromosome I"/>
</dbReference>
<dbReference type="InterPro" id="IPR009042">
    <property type="entry name" value="RNA_pol_sigma70_r1_2"/>
</dbReference>
<protein>
    <recommendedName>
        <fullName evidence="5">RNA polymerase sigma factor</fullName>
    </recommendedName>
</protein>
<evidence type="ECO:0000256" key="3">
    <source>
        <dbReference type="ARBA" id="ARBA00023125"/>
    </source>
</evidence>
<keyword evidence="9" id="KW-1185">Reference proteome</keyword>
<dbReference type="CDD" id="cd06171">
    <property type="entry name" value="Sigma70_r4"/>
    <property type="match status" value="1"/>
</dbReference>
<dbReference type="Gene3D" id="1.10.601.10">
    <property type="entry name" value="RNA Polymerase Primary Sigma Factor"/>
    <property type="match status" value="2"/>
</dbReference>
<dbReference type="GO" id="GO:0003677">
    <property type="term" value="F:DNA binding"/>
    <property type="evidence" value="ECO:0007669"/>
    <property type="project" value="UniProtKB-KW"/>
</dbReference>
<accession>A0A1Y6K5T4</accession>
<dbReference type="GO" id="GO:0016987">
    <property type="term" value="F:sigma factor activity"/>
    <property type="evidence" value="ECO:0007669"/>
    <property type="project" value="UniProtKB-KW"/>
</dbReference>
<dbReference type="PRINTS" id="PR00046">
    <property type="entry name" value="SIGMA70FCT"/>
</dbReference>
<keyword evidence="1 5" id="KW-0805">Transcription regulation</keyword>
<dbReference type="InterPro" id="IPR007627">
    <property type="entry name" value="RNA_pol_sigma70_r2"/>
</dbReference>
<dbReference type="SUPFAM" id="SSF88946">
    <property type="entry name" value="Sigma2 domain of RNA polymerase sigma factors"/>
    <property type="match status" value="1"/>
</dbReference>
<dbReference type="InterPro" id="IPR013325">
    <property type="entry name" value="RNA_pol_sigma_r2"/>
</dbReference>
<evidence type="ECO:0000256" key="1">
    <source>
        <dbReference type="ARBA" id="ARBA00023015"/>
    </source>
</evidence>
<keyword evidence="4 5" id="KW-0804">Transcription</keyword>
<name>A0A1Y6K5T4_9CHLR</name>
<evidence type="ECO:0000256" key="5">
    <source>
        <dbReference type="RuleBase" id="RU362124"/>
    </source>
</evidence>
<dbReference type="PANTHER" id="PTHR30603">
    <property type="entry name" value="RNA POLYMERASE SIGMA FACTOR RPO"/>
    <property type="match status" value="1"/>
</dbReference>
<dbReference type="Pfam" id="PF00140">
    <property type="entry name" value="Sigma70_r1_2"/>
    <property type="match status" value="1"/>
</dbReference>
<dbReference type="NCBIfam" id="TIGR02937">
    <property type="entry name" value="sigma70-ECF"/>
    <property type="match status" value="1"/>
</dbReference>
<keyword evidence="2 5" id="KW-0731">Sigma factor</keyword>
<dbReference type="Pfam" id="PF04542">
    <property type="entry name" value="Sigma70_r2"/>
    <property type="match status" value="1"/>
</dbReference>